<evidence type="ECO:0000313" key="2">
    <source>
        <dbReference type="Proteomes" id="UP001732700"/>
    </source>
</evidence>
<protein>
    <submittedName>
        <fullName evidence="1">Uncharacterized protein</fullName>
    </submittedName>
</protein>
<evidence type="ECO:0000313" key="1">
    <source>
        <dbReference type="EnsemblPlants" id="AVESA.00010b.r2.1AG0072710.2.CDS"/>
    </source>
</evidence>
<reference evidence="1" key="1">
    <citation type="submission" date="2021-05" db="EMBL/GenBank/DDBJ databases">
        <authorList>
            <person name="Scholz U."/>
            <person name="Mascher M."/>
            <person name="Fiebig A."/>
        </authorList>
    </citation>
    <scope>NUCLEOTIDE SEQUENCE [LARGE SCALE GENOMIC DNA]</scope>
</reference>
<name>A0ACD5TJV5_AVESA</name>
<reference evidence="1" key="2">
    <citation type="submission" date="2025-09" db="UniProtKB">
        <authorList>
            <consortium name="EnsemblPlants"/>
        </authorList>
    </citation>
    <scope>IDENTIFICATION</scope>
</reference>
<accession>A0ACD5TJV5</accession>
<organism evidence="1 2">
    <name type="scientific">Avena sativa</name>
    <name type="common">Oat</name>
    <dbReference type="NCBI Taxonomy" id="4498"/>
    <lineage>
        <taxon>Eukaryota</taxon>
        <taxon>Viridiplantae</taxon>
        <taxon>Streptophyta</taxon>
        <taxon>Embryophyta</taxon>
        <taxon>Tracheophyta</taxon>
        <taxon>Spermatophyta</taxon>
        <taxon>Magnoliopsida</taxon>
        <taxon>Liliopsida</taxon>
        <taxon>Poales</taxon>
        <taxon>Poaceae</taxon>
        <taxon>BOP clade</taxon>
        <taxon>Pooideae</taxon>
        <taxon>Poodae</taxon>
        <taxon>Poeae</taxon>
        <taxon>Poeae Chloroplast Group 1 (Aveneae type)</taxon>
        <taxon>Aveninae</taxon>
        <taxon>Avena</taxon>
    </lineage>
</organism>
<dbReference type="EnsemblPlants" id="AVESA.00010b.r2.1AG0072710.2">
    <property type="protein sequence ID" value="AVESA.00010b.r2.1AG0072710.2.CDS"/>
    <property type="gene ID" value="AVESA.00010b.r2.1AG0072710"/>
</dbReference>
<dbReference type="Proteomes" id="UP001732700">
    <property type="component" value="Chromosome 1A"/>
</dbReference>
<proteinExistence type="predicted"/>
<keyword evidence="2" id="KW-1185">Reference proteome</keyword>
<sequence>MQMPLCPKLWDRSPVPPENAITINGTVVVAKNFGLSAPGKSTTLRLFSGTQIDHGTRKGKLSAEAPLRGGKKSKHGKTSTTTYHVSFVMEAEFGTPGAVAVKNGNRADQFFLRHVQLELAHDRTIHFECNSWVYPYKKTTCDRLFFINTSYLPSKTPEALLLLRDEELRSLRGNGRGERKDWERVYDYDYYNDLGNPENPDHVRPVMGGTRTHPYPRRCRTGRALSNTDEVTETRKHVINLDFYIPPDERFSPGKLAEVLTLGVQAVTHFVVPEMKTMIQGNNFRSIEKLTEDLYTRPSQPAADGEVMDRLKTSVPSHKTYKQVAKNVKDNPVKFPIPQVIQHDREAWRSDDEFAREMLAGLNPVAIKRLQMFPPVSSGGKKSSITAQHVESQLADVTIEMVCKTALCFCFSVWSNDTIMNACWQAMRQNRLYILDHHDYLMPYLRRINTLGVCIYASRTLLFLKGDGTLKPVVIELSLPASDGGDGEISRIFLPASHGSDAHLWQLAKAHVSVNDSGYHQLISHWLFTHAAVEPFVIATRRQLSAMHPIHKLLDPHFKDTMQINTLARSILLNAGGILERTMYPGKYALEMSSAIYGEWRFTEQSLPNDLVKRGMASRDPAMPGGLSLHIEDYPYAVDGLDVWRAIDGWVRSYCARFYHHDAEVAGDTELQAWWDDVRSAGHGDRQGDPACWLALDTVNHLAETLSTLVWIASALHAAVNFGQYGYAGFPPNRPTRCRRFVPQPGTPEMTQLEADPEKFFLEMLPDRFTATLGLALIEVLSNHTADEVYLGQRATSTWTDDGELLQLLDRFREELRRVEKRVVERNKDPRLNNRRGPIKVPYTLLFPDVAGMEKGLTGRGIPNSVSI</sequence>